<evidence type="ECO:0000256" key="2">
    <source>
        <dbReference type="ARBA" id="ARBA00022448"/>
    </source>
</evidence>
<feature type="transmembrane region" description="Helical" evidence="8">
    <location>
        <begin position="323"/>
        <end position="345"/>
    </location>
</feature>
<feature type="transmembrane region" description="Helical" evidence="8">
    <location>
        <begin position="505"/>
        <end position="521"/>
    </location>
</feature>
<feature type="compositionally biased region" description="Gly residues" evidence="7">
    <location>
        <begin position="66"/>
        <end position="79"/>
    </location>
</feature>
<sequence length="572" mass="57804">MVLAMFKLSQLDQGRGGEGRTGGARGGASRGEDGRGGALRGDGGRGGALRTGGARGGASRGEDGRGGALRGDGGRGGALRGDDGQGRALRGDGGEPARSAFGRRGDASSRLVLLIVCAGVVLASLDLFIVNVALPDIARDFGTTNLADVSWVLNAYAITYAALLVLFGRMAERRARQNGFLLGVAIFTAASAACGLADSLPALVAFRILQAVGAALLTPTSLSLILATTDAERRSDAVRAWTAVGGVAAAIGPVVGGLLVAGSWRWVFFVNLPIGIAALVVGWRRLPHVPGHPVPHPDALGAALITVGIAALTAGLVKGEDWGWGSAPTVVALAVAVTTLGLFVLRSLRHRNPLVDPALFRMRAFSGASVAMTLFSMAFGGMLLSVVLWEQGVWGWSALKTGLAIAPGPLMVPVFAFFVAGPLIVRFGAGRVAAAGTTIFAAGIAWWALAAGVEPDYVGDMLGGMLVTGVGVGLTLPTLMATAAGSLPPQSFATGSAVINMLRQVGLAVGVAVLIAVLGTASGATDQLAAFQAAWWVLAALSLAGGVAALLLLAPRRRAAVHAAQPAAAPTR</sequence>
<proteinExistence type="predicted"/>
<gene>
    <name evidence="10" type="primary">mdtD_2</name>
    <name evidence="10" type="ORF">DSM104329_02095</name>
</gene>
<dbReference type="Gene3D" id="1.20.1250.20">
    <property type="entry name" value="MFS general substrate transporter like domains"/>
    <property type="match status" value="1"/>
</dbReference>
<dbReference type="PANTHER" id="PTHR42718">
    <property type="entry name" value="MAJOR FACILITATOR SUPERFAMILY MULTIDRUG TRANSPORTER MFSC"/>
    <property type="match status" value="1"/>
</dbReference>
<evidence type="ECO:0000256" key="4">
    <source>
        <dbReference type="ARBA" id="ARBA00022692"/>
    </source>
</evidence>
<feature type="transmembrane region" description="Helical" evidence="8">
    <location>
        <begin position="461"/>
        <end position="484"/>
    </location>
</feature>
<dbReference type="GO" id="GO:0022857">
    <property type="term" value="F:transmembrane transporter activity"/>
    <property type="evidence" value="ECO:0007669"/>
    <property type="project" value="InterPro"/>
</dbReference>
<dbReference type="GO" id="GO:0005886">
    <property type="term" value="C:plasma membrane"/>
    <property type="evidence" value="ECO:0007669"/>
    <property type="project" value="UniProtKB-SubCell"/>
</dbReference>
<keyword evidence="4 8" id="KW-0812">Transmembrane</keyword>
<dbReference type="PANTHER" id="PTHR42718:SF48">
    <property type="entry name" value="CONSERVED TWO-DOMAIN MEMBRANE PROTEIN-RELATED"/>
    <property type="match status" value="1"/>
</dbReference>
<feature type="compositionally biased region" description="Gly residues" evidence="7">
    <location>
        <begin position="36"/>
        <end position="59"/>
    </location>
</feature>
<evidence type="ECO:0000256" key="1">
    <source>
        <dbReference type="ARBA" id="ARBA00004651"/>
    </source>
</evidence>
<feature type="region of interest" description="Disordered" evidence="7">
    <location>
        <begin position="8"/>
        <end position="102"/>
    </location>
</feature>
<dbReference type="AlphaFoldDB" id="A0A9E7BZT3"/>
<evidence type="ECO:0000259" key="9">
    <source>
        <dbReference type="PROSITE" id="PS50850"/>
    </source>
</evidence>
<accession>A0A9E7BZT3</accession>
<dbReference type="Pfam" id="PF07690">
    <property type="entry name" value="MFS_1"/>
    <property type="match status" value="1"/>
</dbReference>
<dbReference type="InterPro" id="IPR011701">
    <property type="entry name" value="MFS"/>
</dbReference>
<feature type="transmembrane region" description="Helical" evidence="8">
    <location>
        <begin position="266"/>
        <end position="286"/>
    </location>
</feature>
<feature type="compositionally biased region" description="Gly residues" evidence="7">
    <location>
        <begin position="14"/>
        <end position="29"/>
    </location>
</feature>
<dbReference type="Proteomes" id="UP001162834">
    <property type="component" value="Chromosome"/>
</dbReference>
<name>A0A9E7BZT3_9ACTN</name>
<feature type="transmembrane region" description="Helical" evidence="8">
    <location>
        <begin position="240"/>
        <end position="260"/>
    </location>
</feature>
<evidence type="ECO:0000313" key="11">
    <source>
        <dbReference type="Proteomes" id="UP001162834"/>
    </source>
</evidence>
<dbReference type="NCBIfam" id="TIGR00711">
    <property type="entry name" value="efflux_EmrB"/>
    <property type="match status" value="1"/>
</dbReference>
<dbReference type="Gene3D" id="1.20.1720.10">
    <property type="entry name" value="Multidrug resistance protein D"/>
    <property type="match status" value="1"/>
</dbReference>
<keyword evidence="5 8" id="KW-1133">Transmembrane helix</keyword>
<feature type="transmembrane region" description="Helical" evidence="8">
    <location>
        <begin position="432"/>
        <end position="449"/>
    </location>
</feature>
<evidence type="ECO:0000313" key="10">
    <source>
        <dbReference type="EMBL" id="UGS35700.1"/>
    </source>
</evidence>
<feature type="transmembrane region" description="Helical" evidence="8">
    <location>
        <begin position="180"/>
        <end position="202"/>
    </location>
</feature>
<dbReference type="InterPro" id="IPR036259">
    <property type="entry name" value="MFS_trans_sf"/>
</dbReference>
<protein>
    <submittedName>
        <fullName evidence="10">Multidrug resistance protein MdtD</fullName>
    </submittedName>
</protein>
<keyword evidence="2" id="KW-0813">Transport</keyword>
<organism evidence="10 11">
    <name type="scientific">Capillimicrobium parvum</name>
    <dbReference type="NCBI Taxonomy" id="2884022"/>
    <lineage>
        <taxon>Bacteria</taxon>
        <taxon>Bacillati</taxon>
        <taxon>Actinomycetota</taxon>
        <taxon>Thermoleophilia</taxon>
        <taxon>Solirubrobacterales</taxon>
        <taxon>Capillimicrobiaceae</taxon>
        <taxon>Capillimicrobium</taxon>
    </lineage>
</organism>
<comment type="subcellular location">
    <subcellularLocation>
        <location evidence="1">Cell membrane</location>
        <topology evidence="1">Multi-pass membrane protein</topology>
    </subcellularLocation>
</comment>
<feature type="transmembrane region" description="Helical" evidence="8">
    <location>
        <begin position="533"/>
        <end position="554"/>
    </location>
</feature>
<dbReference type="PROSITE" id="PS50850">
    <property type="entry name" value="MFS"/>
    <property type="match status" value="1"/>
</dbReference>
<dbReference type="SUPFAM" id="SSF103473">
    <property type="entry name" value="MFS general substrate transporter"/>
    <property type="match status" value="1"/>
</dbReference>
<feature type="compositionally biased region" description="Basic and acidic residues" evidence="7">
    <location>
        <begin position="80"/>
        <end position="95"/>
    </location>
</feature>
<feature type="domain" description="Major facilitator superfamily (MFS) profile" evidence="9">
    <location>
        <begin position="112"/>
        <end position="557"/>
    </location>
</feature>
<feature type="transmembrane region" description="Helical" evidence="8">
    <location>
        <begin position="298"/>
        <end position="317"/>
    </location>
</feature>
<dbReference type="CDD" id="cd17321">
    <property type="entry name" value="MFS_MMR_MDR_like"/>
    <property type="match status" value="1"/>
</dbReference>
<feature type="transmembrane region" description="Helical" evidence="8">
    <location>
        <begin position="365"/>
        <end position="389"/>
    </location>
</feature>
<keyword evidence="3" id="KW-1003">Cell membrane</keyword>
<keyword evidence="11" id="KW-1185">Reference proteome</keyword>
<dbReference type="EMBL" id="CP087164">
    <property type="protein sequence ID" value="UGS35700.1"/>
    <property type="molecule type" value="Genomic_DNA"/>
</dbReference>
<feature type="transmembrane region" description="Helical" evidence="8">
    <location>
        <begin position="111"/>
        <end position="134"/>
    </location>
</feature>
<keyword evidence="6 8" id="KW-0472">Membrane</keyword>
<reference evidence="10" key="1">
    <citation type="journal article" date="2022" name="Int. J. Syst. Evol. Microbiol.">
        <title>Pseudomonas aegrilactucae sp. nov. and Pseudomonas morbosilactucae sp. nov., pathogens causing bacterial rot of lettuce in Japan.</title>
        <authorList>
            <person name="Sawada H."/>
            <person name="Fujikawa T."/>
            <person name="Satou M."/>
        </authorList>
    </citation>
    <scope>NUCLEOTIDE SEQUENCE</scope>
    <source>
        <strain evidence="10">0166_1</strain>
    </source>
</reference>
<dbReference type="KEGG" id="sbae:DSM104329_02095"/>
<evidence type="ECO:0000256" key="5">
    <source>
        <dbReference type="ARBA" id="ARBA00022989"/>
    </source>
</evidence>
<evidence type="ECO:0000256" key="3">
    <source>
        <dbReference type="ARBA" id="ARBA00022475"/>
    </source>
</evidence>
<evidence type="ECO:0000256" key="8">
    <source>
        <dbReference type="SAM" id="Phobius"/>
    </source>
</evidence>
<evidence type="ECO:0000256" key="6">
    <source>
        <dbReference type="ARBA" id="ARBA00023136"/>
    </source>
</evidence>
<evidence type="ECO:0000256" key="7">
    <source>
        <dbReference type="SAM" id="MobiDB-lite"/>
    </source>
</evidence>
<feature type="transmembrane region" description="Helical" evidence="8">
    <location>
        <begin position="149"/>
        <end position="168"/>
    </location>
</feature>
<feature type="transmembrane region" description="Helical" evidence="8">
    <location>
        <begin position="401"/>
        <end position="425"/>
    </location>
</feature>
<dbReference type="InterPro" id="IPR020846">
    <property type="entry name" value="MFS_dom"/>
</dbReference>
<dbReference type="InterPro" id="IPR004638">
    <property type="entry name" value="EmrB-like"/>
</dbReference>
<feature type="transmembrane region" description="Helical" evidence="8">
    <location>
        <begin position="208"/>
        <end position="228"/>
    </location>
</feature>